<organism evidence="1 2">
    <name type="scientific">Acetomicrobium hydrogeniformans ATCC BAA-1850</name>
    <dbReference type="NCBI Taxonomy" id="592015"/>
    <lineage>
        <taxon>Bacteria</taxon>
        <taxon>Thermotogati</taxon>
        <taxon>Synergistota</taxon>
        <taxon>Synergistia</taxon>
        <taxon>Synergistales</taxon>
        <taxon>Acetomicrobiaceae</taxon>
        <taxon>Acetomicrobium</taxon>
    </lineage>
</organism>
<proteinExistence type="predicted"/>
<dbReference type="EMBL" id="ACJX03000001">
    <property type="protein sequence ID" value="KRT36406.1"/>
    <property type="molecule type" value="Genomic_DNA"/>
</dbReference>
<evidence type="ECO:0000313" key="1">
    <source>
        <dbReference type="EMBL" id="KRT36406.1"/>
    </source>
</evidence>
<name>A0A0T5XDH2_9BACT</name>
<gene>
    <name evidence="1" type="ORF">HMPREF1705_03689</name>
</gene>
<comment type="caution">
    <text evidence="1">The sequence shown here is derived from an EMBL/GenBank/DDBJ whole genome shotgun (WGS) entry which is preliminary data.</text>
</comment>
<dbReference type="AlphaFoldDB" id="A0A0T5XDH2"/>
<sequence>MIYKVKGDQVSYGEAIGILLIENYVPFIPGDVANATTYSYPVRFQRIEGVTHRHLFDHDRSVKEKVFEASKKLVQEGVKAITGDCGFLALFQEELKEEMNIPVFLSSLIQLHFIKEIIPAGSNIGIITASSASLTADIFGAAGINFTDRLIIKGLENKRHFKESVIDEAGFLDTEKLEKEVVETTRELNEETQNMSAILLECSLLPPYGKAVSEVVNVPVFDYITMIDYVYSAVIKSNFKGYM</sequence>
<evidence type="ECO:0000313" key="2">
    <source>
        <dbReference type="Proteomes" id="UP000005273"/>
    </source>
</evidence>
<keyword evidence="2" id="KW-1185">Reference proteome</keyword>
<evidence type="ECO:0008006" key="3">
    <source>
        <dbReference type="Google" id="ProtNLM"/>
    </source>
</evidence>
<protein>
    <recommendedName>
        <fullName evidence="3">Aspartate/glutamate racemase family protein</fullName>
    </recommendedName>
</protein>
<dbReference type="OrthoDB" id="1676875at2"/>
<accession>A0A0T5XDH2</accession>
<dbReference type="RefSeq" id="WP_009200906.1">
    <property type="nucleotide sequence ID" value="NZ_ACJX03000001.1"/>
</dbReference>
<dbReference type="NCBIfam" id="NF005679">
    <property type="entry name" value="PRK07475.1"/>
    <property type="match status" value="1"/>
</dbReference>
<dbReference type="STRING" id="592015.HMPREF1705_03689"/>
<reference evidence="2" key="1">
    <citation type="submission" date="2012-09" db="EMBL/GenBank/DDBJ databases">
        <authorList>
            <person name="Weinstock G."/>
            <person name="Sodergren E."/>
            <person name="Clifton S."/>
            <person name="Fulton L."/>
            <person name="Fulton B."/>
            <person name="Courtney L."/>
            <person name="Fronick C."/>
            <person name="Harrison M."/>
            <person name="Strong C."/>
            <person name="Farmer C."/>
            <person name="Delehaunty K."/>
            <person name="Markovic C."/>
            <person name="Hall O."/>
            <person name="Minx P."/>
            <person name="Tomlinson C."/>
            <person name="Mitreva M."/>
            <person name="Nelson J."/>
            <person name="Hou S."/>
            <person name="Wollam A."/>
            <person name="Pepin K.H."/>
            <person name="Johnson M."/>
            <person name="Bhonagiri V."/>
            <person name="Nash W.E."/>
            <person name="Suruliraj S."/>
            <person name="Warren W."/>
            <person name="Chinwalla A."/>
            <person name="Mardis E.R."/>
            <person name="Wilson R.K."/>
        </authorList>
    </citation>
    <scope>NUCLEOTIDE SEQUENCE [LARGE SCALE GENOMIC DNA]</scope>
    <source>
        <strain evidence="2">OS1</strain>
    </source>
</reference>
<dbReference type="Proteomes" id="UP000005273">
    <property type="component" value="Unassembled WGS sequence"/>
</dbReference>
<dbReference type="eggNOG" id="COG1794">
    <property type="taxonomic scope" value="Bacteria"/>
</dbReference>